<dbReference type="InterPro" id="IPR004099">
    <property type="entry name" value="Pyr_nucl-diS_OxRdtase_dimer"/>
</dbReference>
<dbReference type="PANTHER" id="PTHR43429:SF1">
    <property type="entry name" value="NAD(P)H SULFUR OXIDOREDUCTASE (COA-DEPENDENT)"/>
    <property type="match status" value="1"/>
</dbReference>
<comment type="caution">
    <text evidence="8">The sequence shown here is derived from an EMBL/GenBank/DDBJ whole genome shotgun (WGS) entry which is preliminary data.</text>
</comment>
<dbReference type="EMBL" id="JACRSQ010000003">
    <property type="protein sequence ID" value="MBC8542611.1"/>
    <property type="molecule type" value="Genomic_DNA"/>
</dbReference>
<dbReference type="PROSITE" id="PS50206">
    <property type="entry name" value="RHODANESE_3"/>
    <property type="match status" value="1"/>
</dbReference>
<dbReference type="Gene3D" id="3.50.50.60">
    <property type="entry name" value="FAD/NAD(P)-binding domain"/>
    <property type="match status" value="2"/>
</dbReference>
<comment type="cofactor">
    <cofactor evidence="1">
        <name>FAD</name>
        <dbReference type="ChEBI" id="CHEBI:57692"/>
    </cofactor>
</comment>
<dbReference type="InterPro" id="IPR050260">
    <property type="entry name" value="FAD-bd_OxRdtase"/>
</dbReference>
<dbReference type="Pfam" id="PF02852">
    <property type="entry name" value="Pyr_redox_dim"/>
    <property type="match status" value="1"/>
</dbReference>
<dbReference type="SUPFAM" id="SSF51905">
    <property type="entry name" value="FAD/NAD(P)-binding domain"/>
    <property type="match status" value="1"/>
</dbReference>
<accession>A0A926DQD3</accession>
<evidence type="ECO:0000256" key="5">
    <source>
        <dbReference type="ARBA" id="ARBA00023002"/>
    </source>
</evidence>
<evidence type="ECO:0000256" key="1">
    <source>
        <dbReference type="ARBA" id="ARBA00001974"/>
    </source>
</evidence>
<dbReference type="PRINTS" id="PR00368">
    <property type="entry name" value="FADPNR"/>
</dbReference>
<evidence type="ECO:0000256" key="3">
    <source>
        <dbReference type="ARBA" id="ARBA00022630"/>
    </source>
</evidence>
<organism evidence="8 9">
    <name type="scientific">Bianquea renquensis</name>
    <dbReference type="NCBI Taxonomy" id="2763661"/>
    <lineage>
        <taxon>Bacteria</taxon>
        <taxon>Bacillati</taxon>
        <taxon>Bacillota</taxon>
        <taxon>Clostridia</taxon>
        <taxon>Eubacteriales</taxon>
        <taxon>Bianqueaceae</taxon>
        <taxon>Bianquea</taxon>
    </lineage>
</organism>
<evidence type="ECO:0000256" key="6">
    <source>
        <dbReference type="ARBA" id="ARBA00023284"/>
    </source>
</evidence>
<dbReference type="InterPro" id="IPR036873">
    <property type="entry name" value="Rhodanese-like_dom_sf"/>
</dbReference>
<gene>
    <name evidence="8" type="ORF">H8730_03485</name>
</gene>
<dbReference type="GO" id="GO:0016491">
    <property type="term" value="F:oxidoreductase activity"/>
    <property type="evidence" value="ECO:0007669"/>
    <property type="project" value="UniProtKB-KW"/>
</dbReference>
<dbReference type="Pfam" id="PF07992">
    <property type="entry name" value="Pyr_redox_2"/>
    <property type="match status" value="1"/>
</dbReference>
<dbReference type="InterPro" id="IPR001763">
    <property type="entry name" value="Rhodanese-like_dom"/>
</dbReference>
<dbReference type="Proteomes" id="UP000657006">
    <property type="component" value="Unassembled WGS sequence"/>
</dbReference>
<comment type="similarity">
    <text evidence="2">Belongs to the class-III pyridine nucleotide-disulfide oxidoreductase family.</text>
</comment>
<dbReference type="SUPFAM" id="SSF52821">
    <property type="entry name" value="Rhodanese/Cell cycle control phosphatase"/>
    <property type="match status" value="1"/>
</dbReference>
<dbReference type="CDD" id="cd00158">
    <property type="entry name" value="RHOD"/>
    <property type="match status" value="1"/>
</dbReference>
<keyword evidence="9" id="KW-1185">Reference proteome</keyword>
<keyword evidence="6" id="KW-0676">Redox-active center</keyword>
<dbReference type="AlphaFoldDB" id="A0A926DQD3"/>
<sequence>MKVVIIGGVAAGTKTAAKLLREDRSHQVQIITKSKDISYAGCGLPYYVGHVIEHREQLIVNTPQSFTDLTGVSVTTQTEAVAIDREKKVVMAVDAVTGERKEYPYDKAVIAVGARPFIPPVEGVALKNVFTMRTPEDAVALREAVDSGSIKRAVIVGGGFIGLEVAENLVSQGIRVTVIDMAEHILPGFDSEMQEYVENHLAEQGIMSFTNTKLEGVEGTESVEKVLTNRRPIKADAVILAIGIRPNTEFIRDSGLDLMPNGTIRVSQSMQTNDPDIYAVGDCACVTDAVTGEPLWSPMGSSANIEGRIAARHIAGKPVAYGGAVGTGICKLPNLHVGRTGLTEVAARERGYDVVSALTAVNDKAHYYPGAGTMFIKLIADRATRRLLGAQVLGTDKVDTVLDIAVTGLYGHATVDQLADMDLAYAPPFSTAIHPFDHAINVLLNKMEGALQSFTPAEYREGNAEGYEIVDTSQNPSIEGAEYVDLTEVNGVLPGWNPDAKMLLVCTKGRRAYLLQNRLQFYGYTNTKVLEGGTAFNGADLQ</sequence>
<keyword evidence="3" id="KW-0285">Flavoprotein</keyword>
<evidence type="ECO:0000259" key="7">
    <source>
        <dbReference type="PROSITE" id="PS50206"/>
    </source>
</evidence>
<name>A0A926DQD3_9FIRM</name>
<evidence type="ECO:0000256" key="4">
    <source>
        <dbReference type="ARBA" id="ARBA00022827"/>
    </source>
</evidence>
<keyword evidence="5" id="KW-0560">Oxidoreductase</keyword>
<dbReference type="InterPro" id="IPR016156">
    <property type="entry name" value="FAD/NAD-linked_Rdtase_dimer_sf"/>
</dbReference>
<dbReference type="Gene3D" id="3.40.250.10">
    <property type="entry name" value="Rhodanese-like domain"/>
    <property type="match status" value="1"/>
</dbReference>
<protein>
    <submittedName>
        <fullName evidence="8">FAD-dependent oxidoreductase</fullName>
    </submittedName>
</protein>
<evidence type="ECO:0000313" key="9">
    <source>
        <dbReference type="Proteomes" id="UP000657006"/>
    </source>
</evidence>
<dbReference type="PANTHER" id="PTHR43429">
    <property type="entry name" value="PYRIDINE NUCLEOTIDE-DISULFIDE OXIDOREDUCTASE DOMAIN-CONTAINING"/>
    <property type="match status" value="1"/>
</dbReference>
<reference evidence="8" key="1">
    <citation type="submission" date="2020-08" db="EMBL/GenBank/DDBJ databases">
        <title>Genome public.</title>
        <authorList>
            <person name="Liu C."/>
            <person name="Sun Q."/>
        </authorList>
    </citation>
    <scope>NUCLEOTIDE SEQUENCE</scope>
    <source>
        <strain evidence="8">NSJ-32</strain>
    </source>
</reference>
<proteinExistence type="inferred from homology"/>
<dbReference type="InterPro" id="IPR036188">
    <property type="entry name" value="FAD/NAD-bd_sf"/>
</dbReference>
<keyword evidence="4" id="KW-0274">FAD</keyword>
<dbReference type="InterPro" id="IPR023753">
    <property type="entry name" value="FAD/NAD-binding_dom"/>
</dbReference>
<dbReference type="PRINTS" id="PR00411">
    <property type="entry name" value="PNDRDTASEI"/>
</dbReference>
<evidence type="ECO:0000256" key="2">
    <source>
        <dbReference type="ARBA" id="ARBA00009130"/>
    </source>
</evidence>
<evidence type="ECO:0000313" key="8">
    <source>
        <dbReference type="EMBL" id="MBC8542611.1"/>
    </source>
</evidence>
<dbReference type="SUPFAM" id="SSF55424">
    <property type="entry name" value="FAD/NAD-linked reductases, dimerisation (C-terminal) domain"/>
    <property type="match status" value="1"/>
</dbReference>
<feature type="domain" description="Rhodanese" evidence="7">
    <location>
        <begin position="463"/>
        <end position="542"/>
    </location>
</feature>
<dbReference type="RefSeq" id="WP_177718719.1">
    <property type="nucleotide sequence ID" value="NZ_JACRSQ010000003.1"/>
</dbReference>